<sequence length="161" mass="17725">MEPLAALHDLISQLIVPHRRHSSTNLINRLVADIWAIRMELRWACLLDGIAISEEMSIQIADGMKNLEHLPGPVMRALETCETSGQLQTSNRIIVELQPASTLVSLAGLFLGYPCTYCNCSSNQLVTGPLKVVQVALLKPTPSAESLPDILPSRYAYFQIS</sequence>
<name>A0ABY7D062_9BASI</name>
<dbReference type="RefSeq" id="XP_053025538.1">
    <property type="nucleotide sequence ID" value="XM_053161608.1"/>
</dbReference>
<dbReference type="Proteomes" id="UP001164743">
    <property type="component" value="Chromosome 11A"/>
</dbReference>
<gene>
    <name evidence="1" type="ORF">PtA15_11A675</name>
</gene>
<evidence type="ECO:0000313" key="1">
    <source>
        <dbReference type="EMBL" id="WAQ89983.1"/>
    </source>
</evidence>
<evidence type="ECO:0000313" key="2">
    <source>
        <dbReference type="Proteomes" id="UP001164743"/>
    </source>
</evidence>
<protein>
    <submittedName>
        <fullName evidence="1">Uncharacterized protein</fullName>
    </submittedName>
</protein>
<reference evidence="1" key="1">
    <citation type="submission" date="2022-10" db="EMBL/GenBank/DDBJ databases">
        <title>Puccinia triticina Genome sequencing and assembly.</title>
        <authorList>
            <person name="Li C."/>
        </authorList>
    </citation>
    <scope>NUCLEOTIDE SEQUENCE</scope>
    <source>
        <strain evidence="1">Pt15</strain>
    </source>
</reference>
<proteinExistence type="predicted"/>
<dbReference type="GeneID" id="77802503"/>
<dbReference type="EMBL" id="CP110431">
    <property type="protein sequence ID" value="WAQ89983.1"/>
    <property type="molecule type" value="Genomic_DNA"/>
</dbReference>
<keyword evidence="2" id="KW-1185">Reference proteome</keyword>
<accession>A0ABY7D062</accession>
<organism evidence="1 2">
    <name type="scientific">Puccinia triticina</name>
    <dbReference type="NCBI Taxonomy" id="208348"/>
    <lineage>
        <taxon>Eukaryota</taxon>
        <taxon>Fungi</taxon>
        <taxon>Dikarya</taxon>
        <taxon>Basidiomycota</taxon>
        <taxon>Pucciniomycotina</taxon>
        <taxon>Pucciniomycetes</taxon>
        <taxon>Pucciniales</taxon>
        <taxon>Pucciniaceae</taxon>
        <taxon>Puccinia</taxon>
    </lineage>
</organism>